<evidence type="ECO:0000313" key="5">
    <source>
        <dbReference type="Proteomes" id="UP000653454"/>
    </source>
</evidence>
<feature type="region of interest" description="Disordered" evidence="2">
    <location>
        <begin position="1"/>
        <end position="23"/>
    </location>
</feature>
<dbReference type="Proteomes" id="UP000653454">
    <property type="component" value="Unassembled WGS sequence"/>
</dbReference>
<evidence type="ECO:0000256" key="1">
    <source>
        <dbReference type="SAM" id="Coils"/>
    </source>
</evidence>
<evidence type="ECO:0000259" key="3">
    <source>
        <dbReference type="Pfam" id="PF25298"/>
    </source>
</evidence>
<feature type="coiled-coil region" evidence="1">
    <location>
        <begin position="211"/>
        <end position="259"/>
    </location>
</feature>
<reference evidence="4" key="1">
    <citation type="submission" date="2020-11" db="EMBL/GenBank/DDBJ databases">
        <authorList>
            <person name="Whiteford S."/>
        </authorList>
    </citation>
    <scope>NUCLEOTIDE SEQUENCE</scope>
</reference>
<dbReference type="InterPro" id="IPR057251">
    <property type="entry name" value="FP_C"/>
</dbReference>
<feature type="region of interest" description="Disordered" evidence="2">
    <location>
        <begin position="106"/>
        <end position="130"/>
    </location>
</feature>
<dbReference type="AlphaFoldDB" id="A0A8S4DSD9"/>
<protein>
    <submittedName>
        <fullName evidence="4">(diamondback moth) hypothetical protein</fullName>
    </submittedName>
</protein>
<feature type="domain" description="FP protein C-terminal" evidence="3">
    <location>
        <begin position="360"/>
        <end position="410"/>
    </location>
</feature>
<organism evidence="4 5">
    <name type="scientific">Plutella xylostella</name>
    <name type="common">Diamondback moth</name>
    <name type="synonym">Plutella maculipennis</name>
    <dbReference type="NCBI Taxonomy" id="51655"/>
    <lineage>
        <taxon>Eukaryota</taxon>
        <taxon>Metazoa</taxon>
        <taxon>Ecdysozoa</taxon>
        <taxon>Arthropoda</taxon>
        <taxon>Hexapoda</taxon>
        <taxon>Insecta</taxon>
        <taxon>Pterygota</taxon>
        <taxon>Neoptera</taxon>
        <taxon>Endopterygota</taxon>
        <taxon>Lepidoptera</taxon>
        <taxon>Glossata</taxon>
        <taxon>Ditrysia</taxon>
        <taxon>Yponomeutoidea</taxon>
        <taxon>Plutellidae</taxon>
        <taxon>Plutella</taxon>
    </lineage>
</organism>
<sequence>MGEDRAVRKAYLGQPSGRRPVGRPRYRWKDEVAKDLKELEVSDWSELAQNREDWRTLMSEAKIHFGSLSQRSLDKIFPHTFLIREQNTPQITVSLGNDLQVTEMVEDQERKTSEEASANRPARASGKLPTRPTKCYAEYRTTRHASSNLFSGHYLTKRKFEHEAKSSEKTVLQQMKSLFDTFEAQQNLKLEKIIQSTQTIKDQNTEIQTSIEFLSSKYDDAMEKILTLEQKNKAYETKIGNLESKIEQLERNSRSSMIEIRNIPKQTPENKTALRTLVKKVGEIIEQPVSDSDIQDVYRIKSKKESSNHIVVNFTTTTCKDGFIGNCRSFNKANKEKKLSTSHLKLSGPSKPIFIDESLTSYGRRLAFLARQLAHENHYSTWTSYGKVYIRKTTDSPAVRIDSEQDLNQIEK</sequence>
<keyword evidence="5" id="KW-1185">Reference proteome</keyword>
<dbReference type="EMBL" id="CAJHNJ030000008">
    <property type="protein sequence ID" value="CAG9103997.1"/>
    <property type="molecule type" value="Genomic_DNA"/>
</dbReference>
<name>A0A8S4DSD9_PLUXY</name>
<gene>
    <name evidence="4" type="ORF">PLXY2_LOCUS3093</name>
</gene>
<accession>A0A8S4DSD9</accession>
<dbReference type="InterPro" id="IPR004244">
    <property type="entry name" value="Transposase_22"/>
</dbReference>
<dbReference type="Pfam" id="PF25298">
    <property type="entry name" value="Baculo_FP_2nd"/>
    <property type="match status" value="1"/>
</dbReference>
<evidence type="ECO:0000256" key="2">
    <source>
        <dbReference type="SAM" id="MobiDB-lite"/>
    </source>
</evidence>
<keyword evidence="1" id="KW-0175">Coiled coil</keyword>
<dbReference type="PANTHER" id="PTHR11505">
    <property type="entry name" value="L1 TRANSPOSABLE ELEMENT-RELATED"/>
    <property type="match status" value="1"/>
</dbReference>
<comment type="caution">
    <text evidence="4">The sequence shown here is derived from an EMBL/GenBank/DDBJ whole genome shotgun (WGS) entry which is preliminary data.</text>
</comment>
<proteinExistence type="predicted"/>
<evidence type="ECO:0000313" key="4">
    <source>
        <dbReference type="EMBL" id="CAG9103997.1"/>
    </source>
</evidence>